<feature type="transmembrane region" description="Helical" evidence="2">
    <location>
        <begin position="131"/>
        <end position="149"/>
    </location>
</feature>
<dbReference type="Pfam" id="PF19723">
    <property type="entry name" value="DUF6216"/>
    <property type="match status" value="1"/>
</dbReference>
<keyword evidence="2" id="KW-0472">Membrane</keyword>
<name>A0A3L0W571_ECOLX</name>
<evidence type="ECO:0000313" key="3">
    <source>
        <dbReference type="EMBL" id="MHO07088.1"/>
    </source>
</evidence>
<accession>A0A3L0W571</accession>
<dbReference type="InterPro" id="IPR046188">
    <property type="entry name" value="DUF6216"/>
</dbReference>
<dbReference type="EMBL" id="RNRV01000071">
    <property type="protein sequence ID" value="MHO07088.1"/>
    <property type="molecule type" value="Genomic_DNA"/>
</dbReference>
<feature type="transmembrane region" description="Helical" evidence="2">
    <location>
        <begin position="20"/>
        <end position="36"/>
    </location>
</feature>
<keyword evidence="2" id="KW-0812">Transmembrane</keyword>
<keyword evidence="2" id="KW-1133">Transmembrane helix</keyword>
<reference evidence="3" key="1">
    <citation type="submission" date="2018-10" db="EMBL/GenBank/DDBJ databases">
        <authorList>
            <consortium name="NARMS: The National Antimicrobial Resistance Monitoring System"/>
        </authorList>
    </citation>
    <scope>NUCLEOTIDE SEQUENCE [LARGE SCALE GENOMIC DNA]</scope>
    <source>
        <strain evidence="3">CVM N17EC0388</strain>
    </source>
</reference>
<evidence type="ECO:0000256" key="2">
    <source>
        <dbReference type="SAM" id="Phobius"/>
    </source>
</evidence>
<protein>
    <submittedName>
        <fullName evidence="3">Uncharacterized protein</fullName>
    </submittedName>
</protein>
<dbReference type="AlphaFoldDB" id="A0A3L0W571"/>
<proteinExistence type="predicted"/>
<feature type="transmembrane region" description="Helical" evidence="2">
    <location>
        <begin position="239"/>
        <end position="259"/>
    </location>
</feature>
<feature type="compositionally biased region" description="Polar residues" evidence="1">
    <location>
        <begin position="291"/>
        <end position="304"/>
    </location>
</feature>
<gene>
    <name evidence="3" type="ORF">D9F05_22590</name>
</gene>
<organism evidence="3">
    <name type="scientific">Escherichia coli</name>
    <dbReference type="NCBI Taxonomy" id="562"/>
    <lineage>
        <taxon>Bacteria</taxon>
        <taxon>Pseudomonadati</taxon>
        <taxon>Pseudomonadota</taxon>
        <taxon>Gammaproteobacteria</taxon>
        <taxon>Enterobacterales</taxon>
        <taxon>Enterobacteriaceae</taxon>
        <taxon>Escherichia</taxon>
    </lineage>
</organism>
<sequence>MDESDFGMNIDISGLPGPLLNMAILVVSFLGLRFFFHYRTGTSYGFVSRLYALLAGRSEYQDDTLAEFWRRNKELERFNAIFNFKAKSLEDAHKLIKWFDEYDLDHKKFARLKVWFDIEKLEIKKATRTQAVSFMFLGIVLALASIPSLDLGIKNAALIKFKDESQWIWLDHDRAYNAPYSLSKDWLLTAQNCTQKTFIAESAANETQLKTETIANICDSFTNTSDAARIDEIIKGQKIFLVFALPFIVFAIASFTELFRRLTAVEAATYLAEKKRIKAEANEQSSSANARNTEPTQETSEVAS</sequence>
<feature type="region of interest" description="Disordered" evidence="1">
    <location>
        <begin position="279"/>
        <end position="304"/>
    </location>
</feature>
<evidence type="ECO:0000256" key="1">
    <source>
        <dbReference type="SAM" id="MobiDB-lite"/>
    </source>
</evidence>
<comment type="caution">
    <text evidence="3">The sequence shown here is derived from an EMBL/GenBank/DDBJ whole genome shotgun (WGS) entry which is preliminary data.</text>
</comment>